<comment type="similarity">
    <text evidence="3">Belongs to the GST superfamily. DHAR family.</text>
</comment>
<organism evidence="7 8">
    <name type="scientific">Artemisia annua</name>
    <name type="common">Sweet wormwood</name>
    <dbReference type="NCBI Taxonomy" id="35608"/>
    <lineage>
        <taxon>Eukaryota</taxon>
        <taxon>Viridiplantae</taxon>
        <taxon>Streptophyta</taxon>
        <taxon>Embryophyta</taxon>
        <taxon>Tracheophyta</taxon>
        <taxon>Spermatophyta</taxon>
        <taxon>Magnoliopsida</taxon>
        <taxon>eudicotyledons</taxon>
        <taxon>Gunneridae</taxon>
        <taxon>Pentapetalae</taxon>
        <taxon>asterids</taxon>
        <taxon>campanulids</taxon>
        <taxon>Asterales</taxon>
        <taxon>Asteraceae</taxon>
        <taxon>Asteroideae</taxon>
        <taxon>Anthemideae</taxon>
        <taxon>Artemisiinae</taxon>
        <taxon>Artemisia</taxon>
    </lineage>
</organism>
<dbReference type="STRING" id="35608.A0A2U1N7K4"/>
<keyword evidence="8" id="KW-1185">Reference proteome</keyword>
<name>A0A2U1N7K4_ARTAN</name>
<dbReference type="AlphaFoldDB" id="A0A2U1N7K4"/>
<reference evidence="7 8" key="1">
    <citation type="journal article" date="2018" name="Mol. Plant">
        <title>The genome of Artemisia annua provides insight into the evolution of Asteraceae family and artemisinin biosynthesis.</title>
        <authorList>
            <person name="Shen Q."/>
            <person name="Zhang L."/>
            <person name="Liao Z."/>
            <person name="Wang S."/>
            <person name="Yan T."/>
            <person name="Shi P."/>
            <person name="Liu M."/>
            <person name="Fu X."/>
            <person name="Pan Q."/>
            <person name="Wang Y."/>
            <person name="Lv Z."/>
            <person name="Lu X."/>
            <person name="Zhang F."/>
            <person name="Jiang W."/>
            <person name="Ma Y."/>
            <person name="Chen M."/>
            <person name="Hao X."/>
            <person name="Li L."/>
            <person name="Tang Y."/>
            <person name="Lv G."/>
            <person name="Zhou Y."/>
            <person name="Sun X."/>
            <person name="Brodelius P.E."/>
            <person name="Rose J.K.C."/>
            <person name="Tang K."/>
        </authorList>
    </citation>
    <scope>NUCLEOTIDE SEQUENCE [LARGE SCALE GENOMIC DNA]</scope>
    <source>
        <strain evidence="8">cv. Huhao1</strain>
        <tissue evidence="7">Leaf</tissue>
    </source>
</reference>
<keyword evidence="2" id="KW-0808">Transferase</keyword>
<comment type="caution">
    <text evidence="7">The sequence shown here is derived from an EMBL/GenBank/DDBJ whole genome shotgun (WGS) entry which is preliminary data.</text>
</comment>
<dbReference type="InterPro" id="IPR044627">
    <property type="entry name" value="DHAR1/2/3/4"/>
</dbReference>
<evidence type="ECO:0000313" key="7">
    <source>
        <dbReference type="EMBL" id="PWA69457.1"/>
    </source>
</evidence>
<dbReference type="GO" id="GO:0045174">
    <property type="term" value="F:glutathione dehydrogenase (ascorbate) activity"/>
    <property type="evidence" value="ECO:0007669"/>
    <property type="project" value="UniProtKB-EC"/>
</dbReference>
<evidence type="ECO:0000256" key="1">
    <source>
        <dbReference type="ARBA" id="ARBA00012452"/>
    </source>
</evidence>
<evidence type="ECO:0000313" key="8">
    <source>
        <dbReference type="Proteomes" id="UP000245207"/>
    </source>
</evidence>
<dbReference type="EMBL" id="PKPP01003434">
    <property type="protein sequence ID" value="PWA69457.1"/>
    <property type="molecule type" value="Genomic_DNA"/>
</dbReference>
<dbReference type="InterPro" id="IPR036249">
    <property type="entry name" value="Thioredoxin-like_sf"/>
</dbReference>
<protein>
    <recommendedName>
        <fullName evidence="1">glutathione transferase</fullName>
        <ecNumber evidence="1">2.5.1.18</ecNumber>
    </recommendedName>
</protein>
<dbReference type="PROSITE" id="PS50404">
    <property type="entry name" value="GST_NTER"/>
    <property type="match status" value="1"/>
</dbReference>
<dbReference type="PANTHER" id="PTHR44420:SF2">
    <property type="entry name" value="GLUTATHIONE S-TRANSFERASE DHAR2-RELATED"/>
    <property type="match status" value="1"/>
</dbReference>
<dbReference type="CDD" id="cd00570">
    <property type="entry name" value="GST_N_family"/>
    <property type="match status" value="1"/>
</dbReference>
<proteinExistence type="inferred from homology"/>
<evidence type="ECO:0000256" key="2">
    <source>
        <dbReference type="ARBA" id="ARBA00022679"/>
    </source>
</evidence>
<dbReference type="GO" id="GO:0033355">
    <property type="term" value="P:ascorbate glutathione cycle"/>
    <property type="evidence" value="ECO:0007669"/>
    <property type="project" value="InterPro"/>
</dbReference>
<comment type="catalytic activity">
    <reaction evidence="4">
        <text>RX + glutathione = an S-substituted glutathione + a halide anion + H(+)</text>
        <dbReference type="Rhea" id="RHEA:16437"/>
        <dbReference type="ChEBI" id="CHEBI:15378"/>
        <dbReference type="ChEBI" id="CHEBI:16042"/>
        <dbReference type="ChEBI" id="CHEBI:17792"/>
        <dbReference type="ChEBI" id="CHEBI:57925"/>
        <dbReference type="ChEBI" id="CHEBI:90779"/>
        <dbReference type="EC" id="2.5.1.18"/>
    </reaction>
</comment>
<comment type="catalytic activity">
    <reaction evidence="5">
        <text>L-dehydroascorbate + 2 glutathione = glutathione disulfide + L-ascorbate</text>
        <dbReference type="Rhea" id="RHEA:24424"/>
        <dbReference type="ChEBI" id="CHEBI:38290"/>
        <dbReference type="ChEBI" id="CHEBI:57925"/>
        <dbReference type="ChEBI" id="CHEBI:58297"/>
        <dbReference type="ChEBI" id="CHEBI:58539"/>
        <dbReference type="EC" id="1.8.5.1"/>
    </reaction>
</comment>
<gene>
    <name evidence="7" type="ORF">CTI12_AA290780</name>
</gene>
<evidence type="ECO:0000256" key="4">
    <source>
        <dbReference type="ARBA" id="ARBA00047960"/>
    </source>
</evidence>
<evidence type="ECO:0000256" key="3">
    <source>
        <dbReference type="ARBA" id="ARBA00024194"/>
    </source>
</evidence>
<dbReference type="Pfam" id="PF13409">
    <property type="entry name" value="GST_N_2"/>
    <property type="match status" value="1"/>
</dbReference>
<dbReference type="Gene3D" id="3.40.30.10">
    <property type="entry name" value="Glutaredoxin"/>
    <property type="match status" value="1"/>
</dbReference>
<evidence type="ECO:0000256" key="5">
    <source>
        <dbReference type="ARBA" id="ARBA00049544"/>
    </source>
</evidence>
<evidence type="ECO:0000259" key="6">
    <source>
        <dbReference type="PROSITE" id="PS50404"/>
    </source>
</evidence>
<dbReference type="OrthoDB" id="1935530at2759"/>
<feature type="domain" description="GST N-terminal" evidence="6">
    <location>
        <begin position="49"/>
        <end position="128"/>
    </location>
</feature>
<dbReference type="Proteomes" id="UP000245207">
    <property type="component" value="Unassembled WGS sequence"/>
</dbReference>
<dbReference type="InterPro" id="IPR004045">
    <property type="entry name" value="Glutathione_S-Trfase_N"/>
</dbReference>
<dbReference type="SUPFAM" id="SSF52833">
    <property type="entry name" value="Thioredoxin-like"/>
    <property type="match status" value="1"/>
</dbReference>
<dbReference type="PANTHER" id="PTHR44420">
    <property type="entry name" value="GLUTATHIONE S-TRANSFERASE DHAR2-RELATED"/>
    <property type="match status" value="1"/>
</dbReference>
<dbReference type="InterPro" id="IPR036282">
    <property type="entry name" value="Glutathione-S-Trfase_C_sf"/>
</dbReference>
<dbReference type="GO" id="GO:0004364">
    <property type="term" value="F:glutathione transferase activity"/>
    <property type="evidence" value="ECO:0007669"/>
    <property type="project" value="UniProtKB-EC"/>
</dbReference>
<accession>A0A2U1N7K4</accession>
<dbReference type="Gene3D" id="1.20.1050.10">
    <property type="match status" value="1"/>
</dbReference>
<dbReference type="SUPFAM" id="SSF47616">
    <property type="entry name" value="GST C-terminal domain-like"/>
    <property type="match status" value="1"/>
</dbReference>
<sequence>MFHLNLLSLKPYPGLKSSTHVLEEEAVHRHLLRTRIKEMAIQICVKAPHSSAKDANTNCPFCQRVLLTLEEKKLRYVTHPIDLDNKPEWFAEANPNGLLPLISFDGGQWVSNSDVIVEMIEMKHPGTPLVTPPYYAYLGLRIPLKLLAFLKKENDRTRHALLAELMRLEEHLLENGPYVNGGDVTTVDLSLAPKLYHLVKACEHFKNWTIFKEFTEVFNYIELLFERPSFKKTKPLPEDVNDRWEDRKLEVNACQ</sequence>
<dbReference type="EC" id="2.5.1.18" evidence="1"/>